<dbReference type="GO" id="GO:0010598">
    <property type="term" value="C:NAD(P)H dehydrogenase complex (plastoquinone)"/>
    <property type="evidence" value="ECO:0007669"/>
    <property type="project" value="InterPro"/>
</dbReference>
<dbReference type="InterPro" id="IPR044199">
    <property type="entry name" value="NdhU_chloroplastic"/>
</dbReference>
<dbReference type="Gene3D" id="1.10.287.110">
    <property type="entry name" value="DnaJ domain"/>
    <property type="match status" value="1"/>
</dbReference>
<dbReference type="EMBL" id="JAMYWD010000012">
    <property type="protein sequence ID" value="KAJ4951813.1"/>
    <property type="molecule type" value="Genomic_DNA"/>
</dbReference>
<dbReference type="PANTHER" id="PTHR47726">
    <property type="entry name" value="NAD(P)H-QUINONE OXIDOREDUCTASE SUBUNIT U, CHLOROPLASTIC"/>
    <property type="match status" value="1"/>
</dbReference>
<dbReference type="FunFam" id="1.10.287.110:FF:000080">
    <property type="entry name" value="NAD(P)H-quinone oxidoreductase subunit U chloroplastic"/>
    <property type="match status" value="1"/>
</dbReference>
<feature type="region of interest" description="Disordered" evidence="1">
    <location>
        <begin position="49"/>
        <end position="74"/>
    </location>
</feature>
<dbReference type="SUPFAM" id="SSF46565">
    <property type="entry name" value="Chaperone J-domain"/>
    <property type="match status" value="1"/>
</dbReference>
<keyword evidence="4" id="KW-1185">Reference proteome</keyword>
<dbReference type="GO" id="GO:0009535">
    <property type="term" value="C:chloroplast thylakoid membrane"/>
    <property type="evidence" value="ECO:0007669"/>
    <property type="project" value="InterPro"/>
</dbReference>
<dbReference type="InterPro" id="IPR036869">
    <property type="entry name" value="J_dom_sf"/>
</dbReference>
<name>A0A9Q0JVG6_9MAGN</name>
<protein>
    <recommendedName>
        <fullName evidence="5">Chaperone DnaJ-domain superfamily protein</fullName>
    </recommendedName>
</protein>
<keyword evidence="2" id="KW-0472">Membrane</keyword>
<dbReference type="AlphaFoldDB" id="A0A9Q0JVG6"/>
<evidence type="ECO:0000313" key="3">
    <source>
        <dbReference type="EMBL" id="KAJ4951813.1"/>
    </source>
</evidence>
<accession>A0A9Q0JVG6</accession>
<evidence type="ECO:0008006" key="5">
    <source>
        <dbReference type="Google" id="ProtNLM"/>
    </source>
</evidence>
<reference evidence="3" key="1">
    <citation type="journal article" date="2023" name="Plant J.">
        <title>The genome of the king protea, Protea cynaroides.</title>
        <authorList>
            <person name="Chang J."/>
            <person name="Duong T.A."/>
            <person name="Schoeman C."/>
            <person name="Ma X."/>
            <person name="Roodt D."/>
            <person name="Barker N."/>
            <person name="Li Z."/>
            <person name="Van de Peer Y."/>
            <person name="Mizrachi E."/>
        </authorList>
    </citation>
    <scope>NUCLEOTIDE SEQUENCE</scope>
    <source>
        <tissue evidence="3">Young leaves</tissue>
    </source>
</reference>
<dbReference type="OrthoDB" id="2013770at2759"/>
<comment type="caution">
    <text evidence="3">The sequence shown here is derived from an EMBL/GenBank/DDBJ whole genome shotgun (WGS) entry which is preliminary data.</text>
</comment>
<gene>
    <name evidence="3" type="ORF">NE237_028645</name>
</gene>
<keyword evidence="2" id="KW-1133">Transmembrane helix</keyword>
<proteinExistence type="predicted"/>
<evidence type="ECO:0000313" key="4">
    <source>
        <dbReference type="Proteomes" id="UP001141806"/>
    </source>
</evidence>
<evidence type="ECO:0000256" key="2">
    <source>
        <dbReference type="SAM" id="Phobius"/>
    </source>
</evidence>
<dbReference type="Proteomes" id="UP001141806">
    <property type="component" value="Unassembled WGS sequence"/>
</dbReference>
<feature type="compositionally biased region" description="Polar residues" evidence="1">
    <location>
        <begin position="53"/>
        <end position="74"/>
    </location>
</feature>
<keyword evidence="2" id="KW-0812">Transmembrane</keyword>
<organism evidence="3 4">
    <name type="scientific">Protea cynaroides</name>
    <dbReference type="NCBI Taxonomy" id="273540"/>
    <lineage>
        <taxon>Eukaryota</taxon>
        <taxon>Viridiplantae</taxon>
        <taxon>Streptophyta</taxon>
        <taxon>Embryophyta</taxon>
        <taxon>Tracheophyta</taxon>
        <taxon>Spermatophyta</taxon>
        <taxon>Magnoliopsida</taxon>
        <taxon>Proteales</taxon>
        <taxon>Proteaceae</taxon>
        <taxon>Protea</taxon>
    </lineage>
</organism>
<feature type="transmembrane region" description="Helical" evidence="2">
    <location>
        <begin position="199"/>
        <end position="218"/>
    </location>
</feature>
<evidence type="ECO:0000256" key="1">
    <source>
        <dbReference type="SAM" id="MobiDB-lite"/>
    </source>
</evidence>
<sequence length="220" mass="24731">MAVSSTTATPCISLRDPNGIQYSPLKLGFPLPHAVRFPVKQQQRNILIRRSSSDAPQETATDLDSQSSVEASKSPPSIISALNVEKALRGIAITEADHYGRLGLQRGCPYEEVTVAYKNKYEELMNQGLDEEDLTKKLDILKESYSILSSEVERRLYDWSLTRSEQPDKYVWPFEVDITQTPTQQPPPQEPEDVGPTRVVGYFFLGWIVLSFAISIALNR</sequence>
<dbReference type="PANTHER" id="PTHR47726:SF1">
    <property type="entry name" value="NAD(P)H-QUINONE OXIDOREDUCTASE SUBUNIT U, CHLOROPLASTIC"/>
    <property type="match status" value="1"/>
</dbReference>